<dbReference type="PROSITE" id="PS00018">
    <property type="entry name" value="EF_HAND_1"/>
    <property type="match status" value="1"/>
</dbReference>
<keyword evidence="2" id="KW-0677">Repeat</keyword>
<dbReference type="STRING" id="418985.A0A1V9XVJ5"/>
<accession>A0A1V9XVJ5</accession>
<dbReference type="PANTHER" id="PTHR23055">
    <property type="entry name" value="CALCIUM BINDING PROTEINS"/>
    <property type="match status" value="1"/>
</dbReference>
<evidence type="ECO:0000256" key="2">
    <source>
        <dbReference type="ARBA" id="ARBA00022737"/>
    </source>
</evidence>
<dbReference type="InterPro" id="IPR002048">
    <property type="entry name" value="EF_hand_dom"/>
</dbReference>
<feature type="domain" description="EF-hand" evidence="5">
    <location>
        <begin position="11"/>
        <end position="46"/>
    </location>
</feature>
<dbReference type="SMART" id="SM00054">
    <property type="entry name" value="EFh"/>
    <property type="match status" value="1"/>
</dbReference>
<dbReference type="InParanoid" id="A0A1V9XVJ5"/>
<dbReference type="InterPro" id="IPR011992">
    <property type="entry name" value="EF-hand-dom_pair"/>
</dbReference>
<dbReference type="OrthoDB" id="191686at2759"/>
<dbReference type="AlphaFoldDB" id="A0A1V9XVJ5"/>
<evidence type="ECO:0000256" key="3">
    <source>
        <dbReference type="ARBA" id="ARBA00022837"/>
    </source>
</evidence>
<dbReference type="PANTHER" id="PTHR23055:SF167">
    <property type="entry name" value="EF-HAND DOMAIN-CONTAINING PROTEIN"/>
    <property type="match status" value="1"/>
</dbReference>
<evidence type="ECO:0000313" key="7">
    <source>
        <dbReference type="Proteomes" id="UP000192247"/>
    </source>
</evidence>
<dbReference type="Gene3D" id="1.10.238.10">
    <property type="entry name" value="EF-hand"/>
    <property type="match status" value="1"/>
</dbReference>
<keyword evidence="7" id="KW-1185">Reference proteome</keyword>
<reference evidence="6 7" key="1">
    <citation type="journal article" date="2017" name="Gigascience">
        <title>Draft genome of the honey bee ectoparasitic mite, Tropilaelaps mercedesae, is shaped by the parasitic life history.</title>
        <authorList>
            <person name="Dong X."/>
            <person name="Armstrong S.D."/>
            <person name="Xia D."/>
            <person name="Makepeace B.L."/>
            <person name="Darby A.C."/>
            <person name="Kadowaki T."/>
        </authorList>
    </citation>
    <scope>NUCLEOTIDE SEQUENCE [LARGE SCALE GENOMIC DNA]</scope>
    <source>
        <strain evidence="6">Wuxi-XJTLU</strain>
    </source>
</reference>
<dbReference type="GO" id="GO:0005509">
    <property type="term" value="F:calcium ion binding"/>
    <property type="evidence" value="ECO:0007669"/>
    <property type="project" value="InterPro"/>
</dbReference>
<evidence type="ECO:0000313" key="6">
    <source>
        <dbReference type="EMBL" id="OQR77452.1"/>
    </source>
</evidence>
<evidence type="ECO:0000259" key="5">
    <source>
        <dbReference type="PROSITE" id="PS50222"/>
    </source>
</evidence>
<gene>
    <name evidence="6" type="ORF">BIW11_02906</name>
</gene>
<protein>
    <submittedName>
        <fullName evidence="6">Calsenilin-like</fullName>
    </submittedName>
</protein>
<feature type="region of interest" description="Disordered" evidence="4">
    <location>
        <begin position="51"/>
        <end position="82"/>
    </location>
</feature>
<dbReference type="Pfam" id="PF00036">
    <property type="entry name" value="EF-hand_1"/>
    <property type="match status" value="1"/>
</dbReference>
<dbReference type="PRINTS" id="PR00450">
    <property type="entry name" value="RECOVERIN"/>
</dbReference>
<comment type="caution">
    <text evidence="6">The sequence shown here is derived from an EMBL/GenBank/DDBJ whole genome shotgun (WGS) entry which is preliminary data.</text>
</comment>
<dbReference type="Proteomes" id="UP000192247">
    <property type="component" value="Unassembled WGS sequence"/>
</dbReference>
<proteinExistence type="predicted"/>
<dbReference type="InterPro" id="IPR028846">
    <property type="entry name" value="Recoverin"/>
</dbReference>
<organism evidence="6 7">
    <name type="scientific">Tropilaelaps mercedesae</name>
    <dbReference type="NCBI Taxonomy" id="418985"/>
    <lineage>
        <taxon>Eukaryota</taxon>
        <taxon>Metazoa</taxon>
        <taxon>Ecdysozoa</taxon>
        <taxon>Arthropoda</taxon>
        <taxon>Chelicerata</taxon>
        <taxon>Arachnida</taxon>
        <taxon>Acari</taxon>
        <taxon>Parasitiformes</taxon>
        <taxon>Mesostigmata</taxon>
        <taxon>Gamasina</taxon>
        <taxon>Dermanyssoidea</taxon>
        <taxon>Laelapidae</taxon>
        <taxon>Tropilaelaps</taxon>
    </lineage>
</organism>
<dbReference type="InterPro" id="IPR018247">
    <property type="entry name" value="EF_Hand_1_Ca_BS"/>
</dbReference>
<keyword evidence="1" id="KW-0479">Metal-binding</keyword>
<evidence type="ECO:0000256" key="1">
    <source>
        <dbReference type="ARBA" id="ARBA00022723"/>
    </source>
</evidence>
<keyword evidence="3" id="KW-0106">Calcium</keyword>
<dbReference type="PROSITE" id="PS50222">
    <property type="entry name" value="EF_HAND_2"/>
    <property type="match status" value="1"/>
</dbReference>
<sequence>MYVTDRKLPGTPKEKLRWTFNLYDINGDGRITRDEMMDIIYSVYSLNADRERKDGLDGEDKHSSSSEAPQLHANRVFQVGKD</sequence>
<evidence type="ECO:0000256" key="4">
    <source>
        <dbReference type="SAM" id="MobiDB-lite"/>
    </source>
</evidence>
<dbReference type="SUPFAM" id="SSF47473">
    <property type="entry name" value="EF-hand"/>
    <property type="match status" value="1"/>
</dbReference>
<name>A0A1V9XVJ5_9ACAR</name>
<feature type="compositionally biased region" description="Basic and acidic residues" evidence="4">
    <location>
        <begin position="51"/>
        <end position="64"/>
    </location>
</feature>
<dbReference type="EMBL" id="MNPL01003511">
    <property type="protein sequence ID" value="OQR77452.1"/>
    <property type="molecule type" value="Genomic_DNA"/>
</dbReference>